<dbReference type="InterPro" id="IPR003594">
    <property type="entry name" value="HATPase_dom"/>
</dbReference>
<dbReference type="InterPro" id="IPR036097">
    <property type="entry name" value="HisK_dim/P_sf"/>
</dbReference>
<evidence type="ECO:0000256" key="5">
    <source>
        <dbReference type="ARBA" id="ARBA00022741"/>
    </source>
</evidence>
<dbReference type="PRINTS" id="PR00344">
    <property type="entry name" value="BCTRLSENSOR"/>
</dbReference>
<gene>
    <name evidence="11" type="ORF">QX51_09130</name>
</gene>
<evidence type="ECO:0000256" key="7">
    <source>
        <dbReference type="ARBA" id="ARBA00022840"/>
    </source>
</evidence>
<dbReference type="InterPro" id="IPR013655">
    <property type="entry name" value="PAS_fold_3"/>
</dbReference>
<dbReference type="PROSITE" id="PS50112">
    <property type="entry name" value="PAS"/>
    <property type="match status" value="1"/>
</dbReference>
<sequence>MEEVNIYKNLNDINTLKSDEGVKKVVGNICKDLMEYTKANGITIYIYNMKKNVLIPYIGLGDGKEYISKYTEINIAKKQLETVNLRGIELYPVNRVSDFINANRANYNELEKFDDKNFFRSYKLSADDEFIGSLNITYDPENVCKNVDSDLVLGACKLISIIIRGWILNKEIIIENKKRIIMENELDDYLDKSIDLFSIYNVKGKLLKISSSWTKVLGWSKEDLLNRDIYKNIHVEDRKVIKHLNEYLHNSKKRKANAKARYLCKDGTYKWIYWNIEYSQKSNAYIVTGKDITYEVNEEKMKKNLEERVKLEAMKNDFFTNLSHEFKTPLNIILGTMQVMQQRIDNNIAISNDDLVRYLKSIRQNSYRVLKLVNNLMDINKMDIGYYDIHLSNNNIVNIIEDICLSVAEYARNKNIELIFDTDCEEVIMACDPEAIERVMLNLLSNAIKYTTDGNGKILINIRDDKEFIFVSVKDNGKGIPKDKLEVIFDRFGQANTNYKQKCEGSGIGLYLVQSIIKLHGGSINVESEEYEGSMFTFSMPKNLKADDEKKNISIIREKNNFNIEKCKIEFSDIYN</sequence>
<dbReference type="PROSITE" id="PS50109">
    <property type="entry name" value="HIS_KIN"/>
    <property type="match status" value="1"/>
</dbReference>
<keyword evidence="7" id="KW-0067">ATP-binding</keyword>
<dbReference type="SUPFAM" id="SSF55874">
    <property type="entry name" value="ATPase domain of HSP90 chaperone/DNA topoisomerase II/histidine kinase"/>
    <property type="match status" value="1"/>
</dbReference>
<dbReference type="FunFam" id="3.30.565.10:FF:000037">
    <property type="entry name" value="Hybrid sensor histidine kinase/response regulator"/>
    <property type="match status" value="1"/>
</dbReference>
<keyword evidence="4" id="KW-0808">Transferase</keyword>
<dbReference type="SUPFAM" id="SSF47384">
    <property type="entry name" value="Homodimeric domain of signal transducing histidine kinase"/>
    <property type="match status" value="1"/>
</dbReference>
<dbReference type="SUPFAM" id="SSF55785">
    <property type="entry name" value="PYP-like sensor domain (PAS domain)"/>
    <property type="match status" value="1"/>
</dbReference>
<dbReference type="AlphaFoldDB" id="A0A0B3VXF7"/>
<dbReference type="Pfam" id="PF00512">
    <property type="entry name" value="HisKA"/>
    <property type="match status" value="1"/>
</dbReference>
<dbReference type="SMART" id="SM00387">
    <property type="entry name" value="HATPase_c"/>
    <property type="match status" value="1"/>
</dbReference>
<dbReference type="InterPro" id="IPR036890">
    <property type="entry name" value="HATPase_C_sf"/>
</dbReference>
<accession>A0A0B3VXF7</accession>
<dbReference type="GO" id="GO:0000155">
    <property type="term" value="F:phosphorelay sensor kinase activity"/>
    <property type="evidence" value="ECO:0007669"/>
    <property type="project" value="InterPro"/>
</dbReference>
<evidence type="ECO:0000259" key="9">
    <source>
        <dbReference type="PROSITE" id="PS50109"/>
    </source>
</evidence>
<dbReference type="EMBL" id="JWHR01000080">
    <property type="protein sequence ID" value="KHS57284.1"/>
    <property type="molecule type" value="Genomic_DNA"/>
</dbReference>
<keyword evidence="8" id="KW-0902">Two-component regulatory system</keyword>
<evidence type="ECO:0000256" key="3">
    <source>
        <dbReference type="ARBA" id="ARBA00022553"/>
    </source>
</evidence>
<name>A0A0B3VXF7_9FIRM</name>
<evidence type="ECO:0000256" key="2">
    <source>
        <dbReference type="ARBA" id="ARBA00012438"/>
    </source>
</evidence>
<comment type="caution">
    <text evidence="11">The sequence shown here is derived from an EMBL/GenBank/DDBJ whole genome shotgun (WGS) entry which is preliminary data.</text>
</comment>
<dbReference type="STRING" id="1577792.QX51_09130"/>
<evidence type="ECO:0000256" key="8">
    <source>
        <dbReference type="ARBA" id="ARBA00023012"/>
    </source>
</evidence>
<dbReference type="Gene3D" id="3.30.565.10">
    <property type="entry name" value="Histidine kinase-like ATPase, C-terminal domain"/>
    <property type="match status" value="1"/>
</dbReference>
<dbReference type="Gene3D" id="3.30.450.20">
    <property type="entry name" value="PAS domain"/>
    <property type="match status" value="1"/>
</dbReference>
<protein>
    <recommendedName>
        <fullName evidence="2">histidine kinase</fullName>
        <ecNumber evidence="2">2.7.13.3</ecNumber>
    </recommendedName>
</protein>
<organism evidence="11 12">
    <name type="scientific">Terrisporobacter othiniensis</name>
    <dbReference type="NCBI Taxonomy" id="1577792"/>
    <lineage>
        <taxon>Bacteria</taxon>
        <taxon>Bacillati</taxon>
        <taxon>Bacillota</taxon>
        <taxon>Clostridia</taxon>
        <taxon>Peptostreptococcales</taxon>
        <taxon>Peptostreptococcaceae</taxon>
        <taxon>Terrisporobacter</taxon>
    </lineage>
</organism>
<evidence type="ECO:0000256" key="6">
    <source>
        <dbReference type="ARBA" id="ARBA00022777"/>
    </source>
</evidence>
<dbReference type="PANTHER" id="PTHR43547">
    <property type="entry name" value="TWO-COMPONENT HISTIDINE KINASE"/>
    <property type="match status" value="1"/>
</dbReference>
<evidence type="ECO:0000256" key="4">
    <source>
        <dbReference type="ARBA" id="ARBA00022679"/>
    </source>
</evidence>
<comment type="catalytic activity">
    <reaction evidence="1">
        <text>ATP + protein L-histidine = ADP + protein N-phospho-L-histidine.</text>
        <dbReference type="EC" id="2.7.13.3"/>
    </reaction>
</comment>
<keyword evidence="5" id="KW-0547">Nucleotide-binding</keyword>
<dbReference type="InterPro" id="IPR004358">
    <property type="entry name" value="Sig_transdc_His_kin-like_C"/>
</dbReference>
<dbReference type="Gene3D" id="1.10.287.130">
    <property type="match status" value="1"/>
</dbReference>
<dbReference type="Pfam" id="PF02518">
    <property type="entry name" value="HATPase_c"/>
    <property type="match status" value="1"/>
</dbReference>
<dbReference type="CDD" id="cd00130">
    <property type="entry name" value="PAS"/>
    <property type="match status" value="1"/>
</dbReference>
<proteinExistence type="predicted"/>
<evidence type="ECO:0000259" key="10">
    <source>
        <dbReference type="PROSITE" id="PS50112"/>
    </source>
</evidence>
<dbReference type="InterPro" id="IPR000014">
    <property type="entry name" value="PAS"/>
</dbReference>
<dbReference type="RefSeq" id="WP_039679605.1">
    <property type="nucleotide sequence ID" value="NZ_JAWGXO010000018.1"/>
</dbReference>
<keyword evidence="12" id="KW-1185">Reference proteome</keyword>
<dbReference type="SMART" id="SM00091">
    <property type="entry name" value="PAS"/>
    <property type="match status" value="1"/>
</dbReference>
<evidence type="ECO:0000256" key="1">
    <source>
        <dbReference type="ARBA" id="ARBA00000085"/>
    </source>
</evidence>
<dbReference type="InterPro" id="IPR035965">
    <property type="entry name" value="PAS-like_dom_sf"/>
</dbReference>
<keyword evidence="6" id="KW-0418">Kinase</keyword>
<keyword evidence="3" id="KW-0597">Phosphoprotein</keyword>
<dbReference type="GO" id="GO:0005524">
    <property type="term" value="F:ATP binding"/>
    <property type="evidence" value="ECO:0007669"/>
    <property type="project" value="UniProtKB-KW"/>
</dbReference>
<dbReference type="Proteomes" id="UP000031189">
    <property type="component" value="Unassembled WGS sequence"/>
</dbReference>
<feature type="domain" description="PAS" evidence="10">
    <location>
        <begin position="182"/>
        <end position="255"/>
    </location>
</feature>
<evidence type="ECO:0000313" key="11">
    <source>
        <dbReference type="EMBL" id="KHS57284.1"/>
    </source>
</evidence>
<dbReference type="SMART" id="SM00388">
    <property type="entry name" value="HisKA"/>
    <property type="match status" value="1"/>
</dbReference>
<reference evidence="11 12" key="1">
    <citation type="submission" date="2014-12" db="EMBL/GenBank/DDBJ databases">
        <title>Draft genome sequence of Terrisporobacter sp. 08-306576, isolated from the blood culture of a bacteremia patient.</title>
        <authorList>
            <person name="Lund L.C."/>
            <person name="Sydenham T.V."/>
            <person name="Hogh S.V."/>
            <person name="Skov M.N."/>
            <person name="Kemp M."/>
            <person name="Justesen U.S."/>
        </authorList>
    </citation>
    <scope>NUCLEOTIDE SEQUENCE [LARGE SCALE GENOMIC DNA]</scope>
    <source>
        <strain evidence="11 12">08-306576</strain>
    </source>
</reference>
<evidence type="ECO:0000313" key="12">
    <source>
        <dbReference type="Proteomes" id="UP000031189"/>
    </source>
</evidence>
<dbReference type="EC" id="2.7.13.3" evidence="2"/>
<feature type="domain" description="Histidine kinase" evidence="9">
    <location>
        <begin position="321"/>
        <end position="544"/>
    </location>
</feature>
<dbReference type="PANTHER" id="PTHR43547:SF2">
    <property type="entry name" value="HYBRID SIGNAL TRANSDUCTION HISTIDINE KINASE C"/>
    <property type="match status" value="1"/>
</dbReference>
<dbReference type="Pfam" id="PF08447">
    <property type="entry name" value="PAS_3"/>
    <property type="match status" value="1"/>
</dbReference>
<dbReference type="NCBIfam" id="TIGR00229">
    <property type="entry name" value="sensory_box"/>
    <property type="match status" value="1"/>
</dbReference>
<dbReference type="CDD" id="cd00082">
    <property type="entry name" value="HisKA"/>
    <property type="match status" value="1"/>
</dbReference>
<dbReference type="InterPro" id="IPR005467">
    <property type="entry name" value="His_kinase_dom"/>
</dbReference>
<dbReference type="InterPro" id="IPR003661">
    <property type="entry name" value="HisK_dim/P_dom"/>
</dbReference>
<dbReference type="OrthoDB" id="9813394at2"/>